<dbReference type="InterPro" id="IPR001734">
    <property type="entry name" value="Na/solute_symporter"/>
</dbReference>
<evidence type="ECO:0000256" key="5">
    <source>
        <dbReference type="ARBA" id="ARBA00022847"/>
    </source>
</evidence>
<evidence type="ECO:0000256" key="6">
    <source>
        <dbReference type="ARBA" id="ARBA00022979"/>
    </source>
</evidence>
<comment type="subcellular location">
    <subcellularLocation>
        <location evidence="1">Membrane</location>
        <topology evidence="1">Multi-pass membrane protein</topology>
    </subcellularLocation>
</comment>
<evidence type="ECO:0000256" key="3">
    <source>
        <dbReference type="ARBA" id="ARBA00022448"/>
    </source>
</evidence>
<dbReference type="CDD" id="cd11474">
    <property type="entry name" value="SLC5sbd_CHT"/>
    <property type="match status" value="1"/>
</dbReference>
<dbReference type="Pfam" id="PF00474">
    <property type="entry name" value="SSF"/>
    <property type="match status" value="1"/>
</dbReference>
<organism evidence="14 15">
    <name type="scientific">Owenia fusiformis</name>
    <name type="common">Polychaete worm</name>
    <dbReference type="NCBI Taxonomy" id="6347"/>
    <lineage>
        <taxon>Eukaryota</taxon>
        <taxon>Metazoa</taxon>
        <taxon>Spiralia</taxon>
        <taxon>Lophotrochozoa</taxon>
        <taxon>Annelida</taxon>
        <taxon>Polychaeta</taxon>
        <taxon>Sedentaria</taxon>
        <taxon>Canalipalpata</taxon>
        <taxon>Sabellida</taxon>
        <taxon>Oweniida</taxon>
        <taxon>Oweniidae</taxon>
        <taxon>Owenia</taxon>
    </lineage>
</organism>
<dbReference type="PANTHER" id="PTHR45897:SF4">
    <property type="entry name" value="HIGH-AFFINITY CHOLINE TRANSPORTER 1"/>
    <property type="match status" value="1"/>
</dbReference>
<dbReference type="PANTHER" id="PTHR45897">
    <property type="entry name" value="HIGH-AFFINITY CHOLINE TRANSPORTER 1"/>
    <property type="match status" value="1"/>
</dbReference>
<dbReference type="FunFam" id="1.20.1730.10:FF:000008">
    <property type="entry name" value="High affinity choline transporter 1"/>
    <property type="match status" value="1"/>
</dbReference>
<evidence type="ECO:0000256" key="11">
    <source>
        <dbReference type="ARBA" id="ARBA00023180"/>
    </source>
</evidence>
<dbReference type="GO" id="GO:0008292">
    <property type="term" value="P:acetylcholine biosynthetic process"/>
    <property type="evidence" value="ECO:0007669"/>
    <property type="project" value="TreeGrafter"/>
</dbReference>
<keyword evidence="10" id="KW-0472">Membrane</keyword>
<sequence>MIHIPGLIAIIVFYVLILGVGLWAARKSKQTGQDADSEDVMLAGRNIGLLVGVFTMTATWVGGGYINGTSEMIYGTGLIWCQAPFGYALSLVFGGIFFANKMRSEGYVTMLDPFQRKYGERMGGLLFLPALLGETFWSAAILSALGATLSVILTIDNTISIIISACIAIVYTLFGGLYSVAYTDVVQLFCIFVGLWLAVPFAWTSEYVGDVTPNGIATAMNGTNGTNYTFGGEDWIGTLETQDIGIWIDSALLLTFGGIPWQVYFQRVLSSKTAFRAQVLSWVAAAGCILMALPAVLIGAIAKNADWNNTQYAQDGRPFPIPKDDQKLILPFVLQYLCPDVVSFIGLGAISAAVMSSADSSVLSASAMFARNVYKLVFRQKASEREILWVMRVAIFGVGAMATVMGITITSIYGLWALCSDFVYVILFPQLICVVYVKWSNTYGSLAAYIVGLFFRLGGGEPLIRLDPFIYYPYWDAEEKVQRFPFRTLSMILCLLTLLGVSALSNKLFLDGILPKHFDVFQKIVNIPEEAVALKDGDLNGEMTVLKSKNANGNINPALKFSKDDLLEGQEIVEPLKPNSDTATVENDFTAKPGEN</sequence>
<evidence type="ECO:0000256" key="7">
    <source>
        <dbReference type="ARBA" id="ARBA00022989"/>
    </source>
</evidence>
<keyword evidence="11" id="KW-0325">Glycoprotein</keyword>
<keyword evidence="4" id="KW-0812">Transmembrane</keyword>
<keyword evidence="5" id="KW-0769">Symport</keyword>
<dbReference type="AlphaFoldDB" id="A0A8J1Y6S1"/>
<evidence type="ECO:0000313" key="15">
    <source>
        <dbReference type="Proteomes" id="UP000749559"/>
    </source>
</evidence>
<dbReference type="OrthoDB" id="546820at2759"/>
<dbReference type="GO" id="GO:0005886">
    <property type="term" value="C:plasma membrane"/>
    <property type="evidence" value="ECO:0007669"/>
    <property type="project" value="TreeGrafter"/>
</dbReference>
<keyword evidence="8" id="KW-0915">Sodium</keyword>
<dbReference type="GO" id="GO:0005307">
    <property type="term" value="F:choline:sodium symporter activity"/>
    <property type="evidence" value="ECO:0007669"/>
    <property type="project" value="TreeGrafter"/>
</dbReference>
<evidence type="ECO:0000256" key="12">
    <source>
        <dbReference type="ARBA" id="ARBA00023201"/>
    </source>
</evidence>
<evidence type="ECO:0000313" key="14">
    <source>
        <dbReference type="EMBL" id="CAH1793546.1"/>
    </source>
</evidence>
<reference evidence="14" key="1">
    <citation type="submission" date="2022-03" db="EMBL/GenBank/DDBJ databases">
        <authorList>
            <person name="Martin C."/>
        </authorList>
    </citation>
    <scope>NUCLEOTIDE SEQUENCE</scope>
</reference>
<evidence type="ECO:0000256" key="8">
    <source>
        <dbReference type="ARBA" id="ARBA00023053"/>
    </source>
</evidence>
<accession>A0A8J1Y6S1</accession>
<name>A0A8J1Y6S1_OWEFU</name>
<proteinExistence type="inferred from homology"/>
<dbReference type="InterPro" id="IPR052244">
    <property type="entry name" value="Choline_transporter"/>
</dbReference>
<dbReference type="Proteomes" id="UP000749559">
    <property type="component" value="Unassembled WGS sequence"/>
</dbReference>
<keyword evidence="15" id="KW-1185">Reference proteome</keyword>
<keyword evidence="7" id="KW-1133">Transmembrane helix</keyword>
<comment type="similarity">
    <text evidence="2 13">Belongs to the sodium:solute symporter (SSF) (TC 2.A.21) family.</text>
</comment>
<evidence type="ECO:0000256" key="9">
    <source>
        <dbReference type="ARBA" id="ARBA00023065"/>
    </source>
</evidence>
<evidence type="ECO:0000256" key="4">
    <source>
        <dbReference type="ARBA" id="ARBA00022692"/>
    </source>
</evidence>
<evidence type="ECO:0000256" key="13">
    <source>
        <dbReference type="RuleBase" id="RU362091"/>
    </source>
</evidence>
<keyword evidence="6" id="KW-0530">Neurotransmitter biosynthesis</keyword>
<dbReference type="InterPro" id="IPR038377">
    <property type="entry name" value="Na/Glc_symporter_sf"/>
</dbReference>
<keyword evidence="9" id="KW-0406">Ion transport</keyword>
<keyword evidence="12" id="KW-0739">Sodium transport</keyword>
<comment type="caution">
    <text evidence="14">The sequence shown here is derived from an EMBL/GenBank/DDBJ whole genome shotgun (WGS) entry which is preliminary data.</text>
</comment>
<dbReference type="Gene3D" id="1.20.1730.10">
    <property type="entry name" value="Sodium/glucose cotransporter"/>
    <property type="match status" value="1"/>
</dbReference>
<protein>
    <submittedName>
        <fullName evidence="14">Uncharacterized protein</fullName>
    </submittedName>
</protein>
<evidence type="ECO:0000256" key="1">
    <source>
        <dbReference type="ARBA" id="ARBA00004141"/>
    </source>
</evidence>
<evidence type="ECO:0000256" key="10">
    <source>
        <dbReference type="ARBA" id="ARBA00023136"/>
    </source>
</evidence>
<gene>
    <name evidence="14" type="ORF">OFUS_LOCUS18384</name>
</gene>
<dbReference type="EMBL" id="CAIIXF020000009">
    <property type="protein sequence ID" value="CAH1793546.1"/>
    <property type="molecule type" value="Genomic_DNA"/>
</dbReference>
<evidence type="ECO:0000256" key="2">
    <source>
        <dbReference type="ARBA" id="ARBA00006434"/>
    </source>
</evidence>
<dbReference type="PROSITE" id="PS50283">
    <property type="entry name" value="NA_SOLUT_SYMP_3"/>
    <property type="match status" value="1"/>
</dbReference>
<keyword evidence="3" id="KW-0813">Transport</keyword>